<keyword evidence="2" id="KW-1185">Reference proteome</keyword>
<sequence>MNTTSNGMIEIFDELVDLETLSGNLVRIFSADLVEEEVLTGDTVVMSALECIHLFPFSSILIQVSHGNIGQAAALTQAVCQLVTELENPTSVENIRAAERMCTKLRKKKRQKPKKWAILSTKILKFSAC</sequence>
<dbReference type="AlphaFoldDB" id="A0A016S931"/>
<accession>A0A016S931</accession>
<reference evidence="2" key="1">
    <citation type="journal article" date="2015" name="Nat. Genet.">
        <title>The genome and transcriptome of the zoonotic hookworm Ancylostoma ceylanicum identify infection-specific gene families.</title>
        <authorList>
            <person name="Schwarz E.M."/>
            <person name="Hu Y."/>
            <person name="Antoshechkin I."/>
            <person name="Miller M.M."/>
            <person name="Sternberg P.W."/>
            <person name="Aroian R.V."/>
        </authorList>
    </citation>
    <scope>NUCLEOTIDE SEQUENCE</scope>
    <source>
        <strain evidence="2">HY135</strain>
    </source>
</reference>
<protein>
    <submittedName>
        <fullName evidence="1">Uncharacterized protein</fullName>
    </submittedName>
</protein>
<dbReference type="Proteomes" id="UP000024635">
    <property type="component" value="Unassembled WGS sequence"/>
</dbReference>
<evidence type="ECO:0000313" key="2">
    <source>
        <dbReference type="Proteomes" id="UP000024635"/>
    </source>
</evidence>
<gene>
    <name evidence="1" type="primary">Acey_s0273.g983</name>
    <name evidence="1" type="ORF">Y032_0273g983</name>
</gene>
<organism evidence="1 2">
    <name type="scientific">Ancylostoma ceylanicum</name>
    <dbReference type="NCBI Taxonomy" id="53326"/>
    <lineage>
        <taxon>Eukaryota</taxon>
        <taxon>Metazoa</taxon>
        <taxon>Ecdysozoa</taxon>
        <taxon>Nematoda</taxon>
        <taxon>Chromadorea</taxon>
        <taxon>Rhabditida</taxon>
        <taxon>Rhabditina</taxon>
        <taxon>Rhabditomorpha</taxon>
        <taxon>Strongyloidea</taxon>
        <taxon>Ancylostomatidae</taxon>
        <taxon>Ancylostomatinae</taxon>
        <taxon>Ancylostoma</taxon>
    </lineage>
</organism>
<dbReference type="EMBL" id="JARK01001609">
    <property type="protein sequence ID" value="EYB86784.1"/>
    <property type="molecule type" value="Genomic_DNA"/>
</dbReference>
<evidence type="ECO:0000313" key="1">
    <source>
        <dbReference type="EMBL" id="EYB86784.1"/>
    </source>
</evidence>
<name>A0A016S931_9BILA</name>
<proteinExistence type="predicted"/>
<comment type="caution">
    <text evidence="1">The sequence shown here is derived from an EMBL/GenBank/DDBJ whole genome shotgun (WGS) entry which is preliminary data.</text>
</comment>